<sequence>MNALRVQLFDAKTLPYISKKNVNDTATQQVLSQMDQEFFVNVYNQVLDTVGQRHMCVLKGSAAVAAHLNIEDACLNDLSIKVCVEQELSMQNLFDLVPLTTLENRLRTSIYGYSSKVQKICEATQFSTILKGSVSSLTSNNIEVSNKLSEFTMFKSYTNEAVRFETPEDIALSVNAKKALKVTICAVDNDENNILVRYSISVLAKNQNPLSAIWLYKTVNGKNHCSDICKRLDYFAFDLHFLNLYIKKETSKYTFLSCFNTQPMIVEDLENVIIDQIECMLFNVFYQADDKLNAIQKRTHKLFEMWRSKKCDEFNNLLDKRLQQQQQIAAAVISRANERFSIKDLRRILQLTGLVCGLPLIDQLIVCKRFKNTLADVTHQINFPYHVWYPDYYEKCWNKFRIVLSEFCGSVI</sequence>
<accession>A0A097P968</accession>
<protein>
    <submittedName>
        <fullName evidence="1">Orf124</fullName>
    </submittedName>
</protein>
<dbReference type="KEGG" id="vg:26382579"/>
<evidence type="ECO:0000313" key="2">
    <source>
        <dbReference type="Proteomes" id="UP000201917"/>
    </source>
</evidence>
<evidence type="ECO:0000313" key="1">
    <source>
        <dbReference type="EMBL" id="AIU41363.1"/>
    </source>
</evidence>
<dbReference type="EMBL" id="KJ676450">
    <property type="protein sequence ID" value="AIU41363.1"/>
    <property type="molecule type" value="Genomic_DNA"/>
</dbReference>
<name>A0A097P968_9ABAC</name>
<dbReference type="Pfam" id="PF07134">
    <property type="entry name" value="AcMNPV_Orf18"/>
    <property type="match status" value="1"/>
</dbReference>
<dbReference type="InterPro" id="IPR010785">
    <property type="entry name" value="AcMNPV_AC18"/>
</dbReference>
<proteinExistence type="predicted"/>
<dbReference type="GeneID" id="26382579"/>
<keyword evidence="2" id="KW-1185">Reference proteome</keyword>
<organism evidence="1 2">
    <name type="scientific">Sucra jujuba nucleopolyhedrovirus</name>
    <dbReference type="NCBI Taxonomy" id="1563660"/>
    <lineage>
        <taxon>Viruses</taxon>
        <taxon>Viruses incertae sedis</taxon>
        <taxon>Naldaviricetes</taxon>
        <taxon>Lefavirales</taxon>
        <taxon>Baculoviridae</taxon>
        <taxon>Alphabaculovirus</taxon>
        <taxon>Alphabaculovirus sujujubae</taxon>
    </lineage>
</organism>
<dbReference type="Proteomes" id="UP000201917">
    <property type="component" value="Segment"/>
</dbReference>
<dbReference type="OrthoDB" id="15358at10239"/>
<dbReference type="RefSeq" id="YP_009186815.1">
    <property type="nucleotide sequence ID" value="NC_028636.1"/>
</dbReference>
<reference evidence="1 2" key="1">
    <citation type="journal article" date="2014" name="PLoS ONE">
        <title>Genomic Sequencing and Analysis of Sucra jujuba Nucleopolyhedrovirus.</title>
        <authorList>
            <person name="Liu X."/>
            <person name="Yin F."/>
            <person name="Zhu Z."/>
            <person name="Hou D."/>
            <person name="Wang J."/>
            <person name="Zhang L."/>
            <person name="Wang M."/>
            <person name="Wang H."/>
            <person name="Hu Z."/>
            <person name="Deng F."/>
        </authorList>
    </citation>
    <scope>NUCLEOTIDE SEQUENCE [LARGE SCALE GENOMIC DNA]</scope>
    <source>
        <strain evidence="1">473</strain>
    </source>
</reference>